<evidence type="ECO:0000256" key="1">
    <source>
        <dbReference type="ARBA" id="ARBA00001668"/>
    </source>
</evidence>
<evidence type="ECO:0000256" key="4">
    <source>
        <dbReference type="ARBA" id="ARBA00011245"/>
    </source>
</evidence>
<comment type="catalytic activity">
    <reaction evidence="15">
        <text>2'-deoxyribonucleotide-(2'-deoxyribose 5'-phosphate)-2'-deoxyribonucleotide-DNA = a 3'-end 2'-deoxyribonucleotide-(2,3-dehydro-2,3-deoxyribose 5'-phosphate)-DNA + a 5'-end 5'-phospho-2'-deoxyribonucleoside-DNA + H(+)</text>
        <dbReference type="Rhea" id="RHEA:66592"/>
        <dbReference type="Rhea" id="RHEA-COMP:13180"/>
        <dbReference type="Rhea" id="RHEA-COMP:16897"/>
        <dbReference type="Rhea" id="RHEA-COMP:17067"/>
        <dbReference type="ChEBI" id="CHEBI:15378"/>
        <dbReference type="ChEBI" id="CHEBI:136412"/>
        <dbReference type="ChEBI" id="CHEBI:157695"/>
        <dbReference type="ChEBI" id="CHEBI:167181"/>
        <dbReference type="EC" id="4.2.99.18"/>
    </reaction>
</comment>
<keyword evidence="6" id="KW-0227">DNA damage</keyword>
<evidence type="ECO:0000256" key="2">
    <source>
        <dbReference type="ARBA" id="ARBA00001947"/>
    </source>
</evidence>
<keyword evidence="14" id="KW-0326">Glycosidase</keyword>
<comment type="subunit">
    <text evidence="4">Monomer.</text>
</comment>
<dbReference type="SUPFAM" id="SSF81624">
    <property type="entry name" value="N-terminal domain of MutM-like DNA repair proteins"/>
    <property type="match status" value="1"/>
</dbReference>
<dbReference type="InterPro" id="IPR015887">
    <property type="entry name" value="DNA_glyclase_Znf_dom_DNA_BS"/>
</dbReference>
<accession>A0A097STF8</accession>
<dbReference type="eggNOG" id="COG0266">
    <property type="taxonomic scope" value="Bacteria"/>
</dbReference>
<dbReference type="GO" id="GO:0003690">
    <property type="term" value="F:double-stranded DNA binding"/>
    <property type="evidence" value="ECO:0007669"/>
    <property type="project" value="UniProtKB-ARBA"/>
</dbReference>
<dbReference type="InterPro" id="IPR015886">
    <property type="entry name" value="H2TH_FPG"/>
</dbReference>
<evidence type="ECO:0000256" key="15">
    <source>
        <dbReference type="ARBA" id="ARBA00044632"/>
    </source>
</evidence>
<dbReference type="InterPro" id="IPR035937">
    <property type="entry name" value="FPG_N"/>
</dbReference>
<keyword evidence="20" id="KW-1185">Reference proteome</keyword>
<evidence type="ECO:0000259" key="18">
    <source>
        <dbReference type="PROSITE" id="PS51068"/>
    </source>
</evidence>
<keyword evidence="10" id="KW-0238">DNA-binding</keyword>
<dbReference type="CDD" id="cd08966">
    <property type="entry name" value="EcFpg-like_N"/>
    <property type="match status" value="1"/>
</dbReference>
<evidence type="ECO:0000256" key="7">
    <source>
        <dbReference type="ARBA" id="ARBA00022771"/>
    </source>
</evidence>
<evidence type="ECO:0000259" key="17">
    <source>
        <dbReference type="PROSITE" id="PS51066"/>
    </source>
</evidence>
<sequence length="280" mass="32289">MPELPEVTTVIKVLKDAKVLNHVIKKVNILKPKVIKNSTPKEFINFLVGEKITDITRIGKYIIFHLTHNKYWMVHLRMEGKLFYELNSKEVSTRHLMVQLEFDNNHVLGYYDSRMFGTFHIFNNENDLNNCKELQRVSIDPLNTNFTAEYLYDKIHKINRAIKTTILDQSLVSGIGNIYADEILFASRIHPLTPAKLVTLDECKNIVKNAKFILKDAIKFNGTTVFSFKFAMNHSGGFQKYLKIYGHDKEPCPVCGTIINKIKVNGRGTHFCPKCQPLKE</sequence>
<dbReference type="FunFam" id="1.10.8.50:FF:000003">
    <property type="entry name" value="Formamidopyrimidine-DNA glycosylase"/>
    <property type="match status" value="1"/>
</dbReference>
<evidence type="ECO:0000256" key="12">
    <source>
        <dbReference type="ARBA" id="ARBA00023239"/>
    </source>
</evidence>
<evidence type="ECO:0000256" key="10">
    <source>
        <dbReference type="ARBA" id="ARBA00023125"/>
    </source>
</evidence>
<dbReference type="InterPro" id="IPR012319">
    <property type="entry name" value="FPG_cat"/>
</dbReference>
<dbReference type="GO" id="GO:0003684">
    <property type="term" value="F:damaged DNA binding"/>
    <property type="evidence" value="ECO:0007669"/>
    <property type="project" value="InterPro"/>
</dbReference>
<organism evidence="19 20">
    <name type="scientific">Candidatus Malacoplasma girerdii</name>
    <dbReference type="NCBI Taxonomy" id="1318617"/>
    <lineage>
        <taxon>Bacteria</taxon>
        <taxon>Bacillati</taxon>
        <taxon>Mycoplasmatota</taxon>
        <taxon>Mycoplasmoidales</taxon>
        <taxon>Mycoplasmoidaceae</taxon>
        <taxon>Malacoplasma</taxon>
    </lineage>
</organism>
<keyword evidence="12" id="KW-0456">Lyase</keyword>
<dbReference type="InterPro" id="IPR020629">
    <property type="entry name" value="FPG_Glyclase"/>
</dbReference>
<dbReference type="HOGENOM" id="CLU_038423_1_3_14"/>
<dbReference type="InterPro" id="IPR010663">
    <property type="entry name" value="Znf_FPG/IleRS"/>
</dbReference>
<dbReference type="InterPro" id="IPR010979">
    <property type="entry name" value="Ribosomal_uS13-like_H2TH"/>
</dbReference>
<dbReference type="GO" id="GO:0034039">
    <property type="term" value="F:8-oxo-7,8-dihydroguanine DNA N-glycosylase activity"/>
    <property type="evidence" value="ECO:0007669"/>
    <property type="project" value="TreeGrafter"/>
</dbReference>
<dbReference type="NCBIfam" id="NF002211">
    <property type="entry name" value="PRK01103.1"/>
    <property type="match status" value="1"/>
</dbReference>
<keyword evidence="8" id="KW-0378">Hydrolase</keyword>
<dbReference type="AlphaFoldDB" id="A0A097STF8"/>
<keyword evidence="11" id="KW-0234">DNA repair</keyword>
<evidence type="ECO:0000256" key="11">
    <source>
        <dbReference type="ARBA" id="ARBA00023204"/>
    </source>
</evidence>
<evidence type="ECO:0000313" key="19">
    <source>
        <dbReference type="EMBL" id="AIV03869.1"/>
    </source>
</evidence>
<dbReference type="GO" id="GO:0140078">
    <property type="term" value="F:class I DNA-(apurinic or apyrimidinic site) endonuclease activity"/>
    <property type="evidence" value="ECO:0007669"/>
    <property type="project" value="UniProtKB-EC"/>
</dbReference>
<dbReference type="Gene3D" id="1.10.8.50">
    <property type="match status" value="1"/>
</dbReference>
<dbReference type="SUPFAM" id="SSF46946">
    <property type="entry name" value="S13-like H2TH domain"/>
    <property type="match status" value="1"/>
</dbReference>
<proteinExistence type="inferred from homology"/>
<dbReference type="SMART" id="SM00898">
    <property type="entry name" value="Fapy_DNA_glyco"/>
    <property type="match status" value="1"/>
</dbReference>
<dbReference type="STRING" id="1318617.MGM1_5080"/>
<dbReference type="PROSITE" id="PS51066">
    <property type="entry name" value="ZF_FPG_2"/>
    <property type="match status" value="1"/>
</dbReference>
<name>A0A097STF8_9BACT</name>
<evidence type="ECO:0000256" key="6">
    <source>
        <dbReference type="ARBA" id="ARBA00022763"/>
    </source>
</evidence>
<dbReference type="Pfam" id="PF06827">
    <property type="entry name" value="zf-FPG_IleRS"/>
    <property type="match status" value="1"/>
</dbReference>
<evidence type="ECO:0000256" key="16">
    <source>
        <dbReference type="PROSITE-ProRule" id="PRU00391"/>
    </source>
</evidence>
<evidence type="ECO:0000313" key="20">
    <source>
        <dbReference type="Proteomes" id="UP000030066"/>
    </source>
</evidence>
<dbReference type="GO" id="GO:0008270">
    <property type="term" value="F:zinc ion binding"/>
    <property type="evidence" value="ECO:0007669"/>
    <property type="project" value="UniProtKB-KW"/>
</dbReference>
<dbReference type="PANTHER" id="PTHR22993">
    <property type="entry name" value="FORMAMIDOPYRIMIDINE-DNA GLYCOSYLASE"/>
    <property type="match status" value="1"/>
</dbReference>
<keyword evidence="7 16" id="KW-0863">Zinc-finger</keyword>
<reference evidence="19 20" key="1">
    <citation type="journal article" date="2014" name="PLoS ONE">
        <title>An emerging Mycoplasma associated with trichomoniasis, vaginal infection and disease.</title>
        <authorList>
            <consortium name="Vaginal Microbiome Consortium"/>
            <person name="Fettweis J.M."/>
            <person name="Serrano M.G."/>
            <person name="Huang B."/>
            <person name="Brooks J.P."/>
            <person name="Glascock A.L."/>
            <person name="Sheth N.U."/>
            <person name="Strauss J.F.III."/>
            <person name="Jefferson K.K."/>
            <person name="Buck G.A."/>
        </authorList>
    </citation>
    <scope>NUCLEOTIDE SEQUENCE [LARGE SCALE GENOMIC DNA]</scope>
    <source>
        <strain evidence="19 20">VCU_M1</strain>
    </source>
</reference>
<evidence type="ECO:0000256" key="8">
    <source>
        <dbReference type="ARBA" id="ARBA00022801"/>
    </source>
</evidence>
<dbReference type="SUPFAM" id="SSF57716">
    <property type="entry name" value="Glucocorticoid receptor-like (DNA-binding domain)"/>
    <property type="match status" value="1"/>
</dbReference>
<feature type="domain" description="Formamidopyrimidine-DNA glycosylase catalytic" evidence="18">
    <location>
        <begin position="2"/>
        <end position="117"/>
    </location>
</feature>
<dbReference type="PROSITE" id="PS51068">
    <property type="entry name" value="FPG_CAT"/>
    <property type="match status" value="1"/>
</dbReference>
<dbReference type="Pfam" id="PF06831">
    <property type="entry name" value="H2TH"/>
    <property type="match status" value="1"/>
</dbReference>
<keyword evidence="13" id="KW-0511">Multifunctional enzyme</keyword>
<feature type="domain" description="FPG-type" evidence="17">
    <location>
        <begin position="243"/>
        <end position="277"/>
    </location>
</feature>
<dbReference type="InterPro" id="IPR000214">
    <property type="entry name" value="Znf_DNA_glyclase/AP_lyase"/>
</dbReference>
<evidence type="ECO:0000256" key="5">
    <source>
        <dbReference type="ARBA" id="ARBA00022723"/>
    </source>
</evidence>
<comment type="cofactor">
    <cofactor evidence="2">
        <name>Zn(2+)</name>
        <dbReference type="ChEBI" id="CHEBI:29105"/>
    </cofactor>
</comment>
<dbReference type="PROSITE" id="PS01242">
    <property type="entry name" value="ZF_FPG_1"/>
    <property type="match status" value="1"/>
</dbReference>
<evidence type="ECO:0000256" key="9">
    <source>
        <dbReference type="ARBA" id="ARBA00022833"/>
    </source>
</evidence>
<dbReference type="Proteomes" id="UP000030066">
    <property type="component" value="Chromosome"/>
</dbReference>
<dbReference type="KEGG" id="mgj:MGM1_5080"/>
<keyword evidence="5" id="KW-0479">Metal-binding</keyword>
<dbReference type="PANTHER" id="PTHR22993:SF9">
    <property type="entry name" value="FORMAMIDOPYRIMIDINE-DNA GLYCOSYLASE"/>
    <property type="match status" value="1"/>
</dbReference>
<dbReference type="NCBIfam" id="TIGR00577">
    <property type="entry name" value="fpg"/>
    <property type="match status" value="1"/>
</dbReference>
<dbReference type="EMBL" id="CP007711">
    <property type="protein sequence ID" value="AIV03869.1"/>
    <property type="molecule type" value="Genomic_DNA"/>
</dbReference>
<comment type="catalytic activity">
    <reaction evidence="1">
        <text>Hydrolysis of DNA containing ring-opened 7-methylguanine residues, releasing 2,6-diamino-4-hydroxy-5-(N-methyl)formamidopyrimidine.</text>
        <dbReference type="EC" id="3.2.2.23"/>
    </reaction>
</comment>
<dbReference type="GO" id="GO:0006284">
    <property type="term" value="P:base-excision repair"/>
    <property type="evidence" value="ECO:0007669"/>
    <property type="project" value="InterPro"/>
</dbReference>
<evidence type="ECO:0000256" key="14">
    <source>
        <dbReference type="ARBA" id="ARBA00023295"/>
    </source>
</evidence>
<keyword evidence="9" id="KW-0862">Zinc</keyword>
<gene>
    <name evidence="19" type="primary">fpg</name>
    <name evidence="19" type="ORF">MGM1_5080</name>
</gene>
<evidence type="ECO:0000256" key="3">
    <source>
        <dbReference type="ARBA" id="ARBA00009409"/>
    </source>
</evidence>
<dbReference type="SMART" id="SM01232">
    <property type="entry name" value="H2TH"/>
    <property type="match status" value="1"/>
</dbReference>
<protein>
    <submittedName>
        <fullName evidence="19">Formamidopyrimidine-DNA glycosylase</fullName>
    </submittedName>
</protein>
<comment type="similarity">
    <text evidence="3">Belongs to the FPG family.</text>
</comment>
<dbReference type="Gene3D" id="3.20.190.10">
    <property type="entry name" value="MutM-like, N-terminal"/>
    <property type="match status" value="1"/>
</dbReference>
<dbReference type="Pfam" id="PF01149">
    <property type="entry name" value="Fapy_DNA_glyco"/>
    <property type="match status" value="1"/>
</dbReference>
<evidence type="ECO:0000256" key="13">
    <source>
        <dbReference type="ARBA" id="ARBA00023268"/>
    </source>
</evidence>